<sequence>GILLAVVTELYFDPGGGEPIRTLARTLCFSLQNIFSKKVLRDSKIHRLQLPYSWGCPAVFFLIHRGFLVFLIGYNLTCSPMPPGPLIMLHEPVTSSSVLGMMVALRGRKLFLYKTIIMQTNKPGTSSPDAIRTIIEHRVHWGKSPKAIIVPLMEMINTVETMSQQSPFSTAGRGTHTHIV</sequence>
<dbReference type="AlphaFoldDB" id="A0A643C3R4"/>
<evidence type="ECO:0000313" key="1">
    <source>
        <dbReference type="EMBL" id="KAB0394903.1"/>
    </source>
</evidence>
<dbReference type="OrthoDB" id="6418713at2759"/>
<name>A0A643C3R4_BALPH</name>
<comment type="caution">
    <text evidence="1">The sequence shown here is derived from an EMBL/GenBank/DDBJ whole genome shotgun (WGS) entry which is preliminary data.</text>
</comment>
<dbReference type="Proteomes" id="UP000437017">
    <property type="component" value="Unassembled WGS sequence"/>
</dbReference>
<dbReference type="EMBL" id="SGJD01002656">
    <property type="protein sequence ID" value="KAB0394903.1"/>
    <property type="molecule type" value="Genomic_DNA"/>
</dbReference>
<proteinExistence type="predicted"/>
<keyword evidence="2" id="KW-1185">Reference proteome</keyword>
<organism evidence="1 2">
    <name type="scientific">Balaenoptera physalus</name>
    <name type="common">Fin whale</name>
    <name type="synonym">Balaena physalus</name>
    <dbReference type="NCBI Taxonomy" id="9770"/>
    <lineage>
        <taxon>Eukaryota</taxon>
        <taxon>Metazoa</taxon>
        <taxon>Chordata</taxon>
        <taxon>Craniata</taxon>
        <taxon>Vertebrata</taxon>
        <taxon>Euteleostomi</taxon>
        <taxon>Mammalia</taxon>
        <taxon>Eutheria</taxon>
        <taxon>Laurasiatheria</taxon>
        <taxon>Artiodactyla</taxon>
        <taxon>Whippomorpha</taxon>
        <taxon>Cetacea</taxon>
        <taxon>Mysticeti</taxon>
        <taxon>Balaenopteridae</taxon>
        <taxon>Balaenoptera</taxon>
    </lineage>
</organism>
<protein>
    <submittedName>
        <fullName evidence="1">Uncharacterized protein</fullName>
    </submittedName>
</protein>
<reference evidence="1 2" key="1">
    <citation type="journal article" date="2019" name="PLoS ONE">
        <title>Genomic analyses reveal an absence of contemporary introgressive admixture between fin whales and blue whales, despite known hybrids.</title>
        <authorList>
            <person name="Westbury M.V."/>
            <person name="Petersen B."/>
            <person name="Lorenzen E.D."/>
        </authorList>
    </citation>
    <scope>NUCLEOTIDE SEQUENCE [LARGE SCALE GENOMIC DNA]</scope>
    <source>
        <strain evidence="1">FinWhale-01</strain>
    </source>
</reference>
<evidence type="ECO:0000313" key="2">
    <source>
        <dbReference type="Proteomes" id="UP000437017"/>
    </source>
</evidence>
<feature type="non-terminal residue" evidence="1">
    <location>
        <position position="1"/>
    </location>
</feature>
<gene>
    <name evidence="1" type="ORF">E2I00_008139</name>
</gene>
<accession>A0A643C3R4</accession>